<evidence type="ECO:0000256" key="3">
    <source>
        <dbReference type="ARBA" id="ARBA00022692"/>
    </source>
</evidence>
<sequence>MILAPIDWAIIGAYLLFSLLIGVWVMRKAGKNSEQFFAAGKNMPWWLLGISMVATTFSTDTPNLVANIVRTDGVSGNWVWWAFLLTGMLTVFVYANLWKRSGVLTDVEFYELRYSGKMAAFLRGFRAVYLGFIFNVVVMATVSLAAIKISGVLMGLSPVETVVIGGLVTVIYSSLGGLRGVLLTDFFQFFLALGGSLIAAYVALNHPEVGGLSGLLEHKEVVSKLNILPDFSDPSQAIGIFIIPLVIQWWSVYYPGAEPGGGGYIAQRMFAAKDENNSIAAVFFFNAAHYALRPWPWIIVGLCSIIVFPEVADLKEAFPDASGVADHDMGYPAMLTFIPTGWLGLVVASLTAAYMSTISTHLNWGSSYLVNDFYKRFIRPDSSEKELVTVGRISTVILMIVAGALALLLQNALDSFQIILQIGAGTGLLFILRWFWWRINAGSEIAAMFIAFAVALYFQFAHAHTGLPEVTGWQELIIGVIVTTIGWLSVTFMTRPTDYKTLVNFCEAARPGGPGWQNVINRAKEKGEDLEPLEDEAWRVPQGLLCMVLGCIAVYGALFATGYWIYGKWILASIITVVALVSSGLLYKAWRKLIKIRPDEELFDEE</sequence>
<dbReference type="Pfam" id="PF00474">
    <property type="entry name" value="SSF"/>
    <property type="match status" value="1"/>
</dbReference>
<comment type="caution">
    <text evidence="8">The sequence shown here is derived from an EMBL/GenBank/DDBJ whole genome shotgun (WGS) entry which is preliminary data.</text>
</comment>
<keyword evidence="5 7" id="KW-0472">Membrane</keyword>
<dbReference type="InterPro" id="IPR001734">
    <property type="entry name" value="Na/solute_symporter"/>
</dbReference>
<proteinExistence type="inferred from homology"/>
<dbReference type="RefSeq" id="WP_095606961.1">
    <property type="nucleotide sequence ID" value="NZ_NSKE01000008.1"/>
</dbReference>
<dbReference type="Gene3D" id="1.20.1730.10">
    <property type="entry name" value="Sodium/glucose cotransporter"/>
    <property type="match status" value="1"/>
</dbReference>
<accession>A0A2A2G866</accession>
<dbReference type="PANTHER" id="PTHR11819">
    <property type="entry name" value="SOLUTE CARRIER FAMILY 5"/>
    <property type="match status" value="1"/>
</dbReference>
<dbReference type="GO" id="GO:0005412">
    <property type="term" value="F:D-glucose:sodium symporter activity"/>
    <property type="evidence" value="ECO:0007669"/>
    <property type="project" value="TreeGrafter"/>
</dbReference>
<dbReference type="GO" id="GO:0005886">
    <property type="term" value="C:plasma membrane"/>
    <property type="evidence" value="ECO:0007669"/>
    <property type="project" value="TreeGrafter"/>
</dbReference>
<feature type="transmembrane region" description="Helical" evidence="7">
    <location>
        <begin position="153"/>
        <end position="174"/>
    </location>
</feature>
<feature type="transmembrane region" description="Helical" evidence="7">
    <location>
        <begin position="569"/>
        <end position="587"/>
    </location>
</feature>
<protein>
    <submittedName>
        <fullName evidence="8">Na+:solute symporter</fullName>
    </submittedName>
</protein>
<feature type="transmembrane region" description="Helical" evidence="7">
    <location>
        <begin position="415"/>
        <end position="436"/>
    </location>
</feature>
<evidence type="ECO:0000256" key="1">
    <source>
        <dbReference type="ARBA" id="ARBA00004141"/>
    </source>
</evidence>
<feature type="transmembrane region" description="Helical" evidence="7">
    <location>
        <begin position="544"/>
        <end position="563"/>
    </location>
</feature>
<reference evidence="8 9" key="1">
    <citation type="submission" date="2017-08" db="EMBL/GenBank/DDBJ databases">
        <title>Aliifodinibius alkalisoli sp. nov., isolated from saline alkaline soil.</title>
        <authorList>
            <person name="Liu D."/>
            <person name="Zhang G."/>
        </authorList>
    </citation>
    <scope>NUCLEOTIDE SEQUENCE [LARGE SCALE GENOMIC DNA]</scope>
    <source>
        <strain evidence="8 9">WN023</strain>
    </source>
</reference>
<keyword evidence="4 7" id="KW-1133">Transmembrane helix</keyword>
<dbReference type="CDD" id="cd11477">
    <property type="entry name" value="SLC5sbd_u1"/>
    <property type="match status" value="1"/>
</dbReference>
<feature type="transmembrane region" description="Helical" evidence="7">
    <location>
        <begin position="332"/>
        <end position="354"/>
    </location>
</feature>
<dbReference type="Proteomes" id="UP000218831">
    <property type="component" value="Unassembled WGS sequence"/>
</dbReference>
<dbReference type="OrthoDB" id="9761931at2"/>
<organism evidence="8 9">
    <name type="scientific">Fodinibius salipaludis</name>
    <dbReference type="NCBI Taxonomy" id="2032627"/>
    <lineage>
        <taxon>Bacteria</taxon>
        <taxon>Pseudomonadati</taxon>
        <taxon>Balneolota</taxon>
        <taxon>Balneolia</taxon>
        <taxon>Balneolales</taxon>
        <taxon>Balneolaceae</taxon>
        <taxon>Fodinibius</taxon>
    </lineage>
</organism>
<feature type="transmembrane region" description="Helical" evidence="7">
    <location>
        <begin position="127"/>
        <end position="147"/>
    </location>
</feature>
<keyword evidence="9" id="KW-1185">Reference proteome</keyword>
<gene>
    <name evidence="8" type="ORF">CK503_11460</name>
</gene>
<evidence type="ECO:0000256" key="2">
    <source>
        <dbReference type="ARBA" id="ARBA00006434"/>
    </source>
</evidence>
<dbReference type="PANTHER" id="PTHR11819:SF77">
    <property type="entry name" value="SODIUM_GLUCOSE COTRANSPORT PROTEIN"/>
    <property type="match status" value="1"/>
</dbReference>
<evidence type="ECO:0000256" key="4">
    <source>
        <dbReference type="ARBA" id="ARBA00022989"/>
    </source>
</evidence>
<name>A0A2A2G866_9BACT</name>
<evidence type="ECO:0000256" key="7">
    <source>
        <dbReference type="SAM" id="Phobius"/>
    </source>
</evidence>
<evidence type="ECO:0000256" key="5">
    <source>
        <dbReference type="ARBA" id="ARBA00023136"/>
    </source>
</evidence>
<comment type="similarity">
    <text evidence="2 6">Belongs to the sodium:solute symporter (SSF) (TC 2.A.21) family.</text>
</comment>
<dbReference type="EMBL" id="NSKE01000008">
    <property type="protein sequence ID" value="PAU93350.1"/>
    <property type="molecule type" value="Genomic_DNA"/>
</dbReference>
<feature type="transmembrane region" description="Helical" evidence="7">
    <location>
        <begin position="186"/>
        <end position="204"/>
    </location>
</feature>
<dbReference type="PROSITE" id="PS50283">
    <property type="entry name" value="NA_SOLUT_SYMP_3"/>
    <property type="match status" value="1"/>
</dbReference>
<dbReference type="InterPro" id="IPR038377">
    <property type="entry name" value="Na/Glc_symporter_sf"/>
</dbReference>
<keyword evidence="3 7" id="KW-0812">Transmembrane</keyword>
<feature type="transmembrane region" description="Helical" evidence="7">
    <location>
        <begin position="78"/>
        <end position="97"/>
    </location>
</feature>
<feature type="transmembrane region" description="Helical" evidence="7">
    <location>
        <begin position="6"/>
        <end position="25"/>
    </location>
</feature>
<dbReference type="AlphaFoldDB" id="A0A2A2G866"/>
<comment type="subcellular location">
    <subcellularLocation>
        <location evidence="1">Membrane</location>
        <topology evidence="1">Multi-pass membrane protein</topology>
    </subcellularLocation>
</comment>
<feature type="transmembrane region" description="Helical" evidence="7">
    <location>
        <begin position="445"/>
        <end position="464"/>
    </location>
</feature>
<feature type="transmembrane region" description="Helical" evidence="7">
    <location>
        <begin position="235"/>
        <end position="254"/>
    </location>
</feature>
<evidence type="ECO:0000313" key="9">
    <source>
        <dbReference type="Proteomes" id="UP000218831"/>
    </source>
</evidence>
<feature type="transmembrane region" description="Helical" evidence="7">
    <location>
        <begin position="45"/>
        <end position="66"/>
    </location>
</feature>
<evidence type="ECO:0000256" key="6">
    <source>
        <dbReference type="RuleBase" id="RU362091"/>
    </source>
</evidence>
<feature type="transmembrane region" description="Helical" evidence="7">
    <location>
        <begin position="387"/>
        <end position="409"/>
    </location>
</feature>
<feature type="transmembrane region" description="Helical" evidence="7">
    <location>
        <begin position="476"/>
        <end position="494"/>
    </location>
</feature>
<evidence type="ECO:0000313" key="8">
    <source>
        <dbReference type="EMBL" id="PAU93350.1"/>
    </source>
</evidence>
<feature type="transmembrane region" description="Helical" evidence="7">
    <location>
        <begin position="295"/>
        <end position="312"/>
    </location>
</feature>